<dbReference type="Gene3D" id="3.40.50.1860">
    <property type="match status" value="2"/>
</dbReference>
<evidence type="ECO:0000259" key="3">
    <source>
        <dbReference type="Pfam" id="PF08241"/>
    </source>
</evidence>
<feature type="domain" description="Methyltransferase type 11" evidence="3">
    <location>
        <begin position="347"/>
        <end position="445"/>
    </location>
</feature>
<dbReference type="InterPro" id="IPR018187">
    <property type="entry name" value="Asp/Glu_racemase_AS_1"/>
</dbReference>
<dbReference type="Pfam" id="PF08241">
    <property type="entry name" value="Methyltransf_11"/>
    <property type="match status" value="1"/>
</dbReference>
<protein>
    <submittedName>
        <fullName evidence="4">Aspartate racemase</fullName>
    </submittedName>
</protein>
<dbReference type="GO" id="GO:0047661">
    <property type="term" value="F:amino-acid racemase activity"/>
    <property type="evidence" value="ECO:0007669"/>
    <property type="project" value="InterPro"/>
</dbReference>
<evidence type="ECO:0000256" key="2">
    <source>
        <dbReference type="ARBA" id="ARBA00023235"/>
    </source>
</evidence>
<evidence type="ECO:0000313" key="4">
    <source>
        <dbReference type="EMBL" id="VFJ54954.1"/>
    </source>
</evidence>
<dbReference type="InterPro" id="IPR013216">
    <property type="entry name" value="Methyltransf_11"/>
</dbReference>
<reference evidence="4" key="1">
    <citation type="submission" date="2019-02" db="EMBL/GenBank/DDBJ databases">
        <authorList>
            <person name="Gruber-Vodicka R. H."/>
            <person name="Seah K. B. B."/>
        </authorList>
    </citation>
    <scope>NUCLEOTIDE SEQUENCE</scope>
    <source>
        <strain evidence="4">BECK_DK161</strain>
    </source>
</reference>
<keyword evidence="2" id="KW-0413">Isomerase</keyword>
<name>A0A450SMG6_9GAMM</name>
<dbReference type="Gene3D" id="3.40.50.150">
    <property type="entry name" value="Vaccinia Virus protein VP39"/>
    <property type="match status" value="1"/>
</dbReference>
<dbReference type="AlphaFoldDB" id="A0A450SMG6"/>
<comment type="similarity">
    <text evidence="1">Belongs to the aspartate/glutamate racemases family.</text>
</comment>
<dbReference type="PROSITE" id="PS00923">
    <property type="entry name" value="ASP_GLU_RACEMASE_1"/>
    <property type="match status" value="1"/>
</dbReference>
<dbReference type="InterPro" id="IPR029063">
    <property type="entry name" value="SAM-dependent_MTases_sf"/>
</dbReference>
<dbReference type="SUPFAM" id="SSF53681">
    <property type="entry name" value="Aspartate/glutamate racemase"/>
    <property type="match status" value="2"/>
</dbReference>
<organism evidence="4">
    <name type="scientific">Candidatus Kentrum sp. DK</name>
    <dbReference type="NCBI Taxonomy" id="2126562"/>
    <lineage>
        <taxon>Bacteria</taxon>
        <taxon>Pseudomonadati</taxon>
        <taxon>Pseudomonadota</taxon>
        <taxon>Gammaproteobacteria</taxon>
        <taxon>Candidatus Kentrum</taxon>
    </lineage>
</organism>
<proteinExistence type="inferred from homology"/>
<sequence length="560" mass="62103">MNTSVDRAPSEGRPPQKYFPGIIGGMGPLAHTTFEQILIEQSMKRGGRRDQDHPLWLLLNAADVPDRTDCLLGKAEGCISRLIAHGRFLESAGVDFLVIPCNTAHAFYEEVRLHLGIPWIHLIDCATQFLLENHPGIRKIGILATNGTLRAGLYPASLTEAGLTPVSLEPDSKLQRLLMDTIYDLGWGIKATGSQISPSAQENLEAAVEHLAKQGAEIVIAGCSELSVGFYETDTLALPWIDPLEIMANITLDLAFGRRSLPVARPSTKRQKCAKVDNSMKQPAIVSRTREYYNSDEVLSFQRLIYDNSDHCSIGLYDGNESIHDAMRHTVEKMASRLALDASGVVLDLGAGYGGAARHLARTAGCFVDCLNLGEGQNRRNRELNKEQRLESQIRVMEGSFEEIPAEEGSYDVAWSQDALLFSSDHRKVFREVHRVLKKGGHFIFTDPMKSDDCPDEVLGPILARIHLDSLSSFSLYRNSARTIGFEEVEMIPLPGQLTEHYRRLLEKMDAHHEDFVAACGGDYTGHQHRGLAHWVAAGEKGYLDWGILHFRKPGFGKTP</sequence>
<dbReference type="PANTHER" id="PTHR21198">
    <property type="entry name" value="GLUTAMATE RACEMASE"/>
    <property type="match status" value="1"/>
</dbReference>
<dbReference type="PANTHER" id="PTHR21198:SF7">
    <property type="entry name" value="ASPARTATE-GLUTAMATE RACEMASE FAMILY"/>
    <property type="match status" value="1"/>
</dbReference>
<dbReference type="NCBIfam" id="TIGR00035">
    <property type="entry name" value="asp_race"/>
    <property type="match status" value="1"/>
</dbReference>
<evidence type="ECO:0000256" key="1">
    <source>
        <dbReference type="ARBA" id="ARBA00007847"/>
    </source>
</evidence>
<dbReference type="SUPFAM" id="SSF53335">
    <property type="entry name" value="S-adenosyl-L-methionine-dependent methyltransferases"/>
    <property type="match status" value="1"/>
</dbReference>
<dbReference type="GO" id="GO:0008757">
    <property type="term" value="F:S-adenosylmethionine-dependent methyltransferase activity"/>
    <property type="evidence" value="ECO:0007669"/>
    <property type="project" value="InterPro"/>
</dbReference>
<dbReference type="CDD" id="cd02440">
    <property type="entry name" value="AdoMet_MTases"/>
    <property type="match status" value="1"/>
</dbReference>
<dbReference type="EMBL" id="CAADEY010000046">
    <property type="protein sequence ID" value="VFJ54954.1"/>
    <property type="molecule type" value="Genomic_DNA"/>
</dbReference>
<dbReference type="InterPro" id="IPR015942">
    <property type="entry name" value="Asp/Glu/hydantoin_racemase"/>
</dbReference>
<dbReference type="Pfam" id="PF01177">
    <property type="entry name" value="Asp_Glu_race"/>
    <property type="match status" value="1"/>
</dbReference>
<accession>A0A450SMG6</accession>
<dbReference type="InterPro" id="IPR001920">
    <property type="entry name" value="Asp/Glu_race"/>
</dbReference>
<dbReference type="InterPro" id="IPR004380">
    <property type="entry name" value="Asp_race"/>
</dbReference>
<gene>
    <name evidence="4" type="ORF">BECKDK2373C_GA0170839_10464</name>
</gene>